<reference evidence="1 2" key="1">
    <citation type="journal article" date="2020" name="Fungal Divers.">
        <title>Resolving the Mortierellaceae phylogeny through synthesis of multi-gene phylogenetics and phylogenomics.</title>
        <authorList>
            <person name="Vandepol N."/>
            <person name="Liber J."/>
            <person name="Desiro A."/>
            <person name="Na H."/>
            <person name="Kennedy M."/>
            <person name="Barry K."/>
            <person name="Grigoriev I.V."/>
            <person name="Miller A.N."/>
            <person name="O'Donnell K."/>
            <person name="Stajich J.E."/>
            <person name="Bonito G."/>
        </authorList>
    </citation>
    <scope>NUCLEOTIDE SEQUENCE [LARGE SCALE GENOMIC DNA]</scope>
    <source>
        <strain evidence="1 2">AD045</strain>
    </source>
</reference>
<gene>
    <name evidence="1" type="ORF">BGZ96_008441</name>
</gene>
<protein>
    <submittedName>
        <fullName evidence="1">Uncharacterized protein</fullName>
    </submittedName>
</protein>
<proteinExistence type="predicted"/>
<dbReference type="EMBL" id="JAAAIM010000470">
    <property type="protein sequence ID" value="KAG0287674.1"/>
    <property type="molecule type" value="Genomic_DNA"/>
</dbReference>
<dbReference type="Proteomes" id="UP001194696">
    <property type="component" value="Unassembled WGS sequence"/>
</dbReference>
<evidence type="ECO:0000313" key="2">
    <source>
        <dbReference type="Proteomes" id="UP001194696"/>
    </source>
</evidence>
<sequence length="154" mass="17812">MIQIGAHLIRLNPTIRDINFIILEDFMTTTSEFWEAVGTSLHNPRRLQVGGPFIHVNHDSAQYMFWRASSRFEEFEDSGFNHWESQVATRVDLSRLKRLTYSYSTMALDGTLGRDMDFISHCPGLTKLNWMNDSDSTQFPIGEFLECLKPSTCR</sequence>
<evidence type="ECO:0000313" key="1">
    <source>
        <dbReference type="EMBL" id="KAG0287674.1"/>
    </source>
</evidence>
<organism evidence="1 2">
    <name type="scientific">Linnemannia gamsii</name>
    <dbReference type="NCBI Taxonomy" id="64522"/>
    <lineage>
        <taxon>Eukaryota</taxon>
        <taxon>Fungi</taxon>
        <taxon>Fungi incertae sedis</taxon>
        <taxon>Mucoromycota</taxon>
        <taxon>Mortierellomycotina</taxon>
        <taxon>Mortierellomycetes</taxon>
        <taxon>Mortierellales</taxon>
        <taxon>Mortierellaceae</taxon>
        <taxon>Linnemannia</taxon>
    </lineage>
</organism>
<comment type="caution">
    <text evidence="1">The sequence shown here is derived from an EMBL/GenBank/DDBJ whole genome shotgun (WGS) entry which is preliminary data.</text>
</comment>
<name>A0ABQ7JZ83_9FUNG</name>
<keyword evidence="2" id="KW-1185">Reference proteome</keyword>
<accession>A0ABQ7JZ83</accession>